<dbReference type="EC" id="3.1.3.18" evidence="4"/>
<accession>A0A420DN47</accession>
<dbReference type="SFLD" id="SFLDS00003">
    <property type="entry name" value="Haloacid_Dehalogenase"/>
    <property type="match status" value="1"/>
</dbReference>
<dbReference type="Gene3D" id="3.40.50.1000">
    <property type="entry name" value="HAD superfamily/HAD-like"/>
    <property type="match status" value="1"/>
</dbReference>
<dbReference type="InterPro" id="IPR023214">
    <property type="entry name" value="HAD_sf"/>
</dbReference>
<comment type="similarity">
    <text evidence="3">Belongs to the HAD-like hydrolase superfamily. CbbY/CbbZ/Gph/YieH family.</text>
</comment>
<reference evidence="5 6" key="1">
    <citation type="submission" date="2018-09" db="EMBL/GenBank/DDBJ databases">
        <title>Genomic Encyclopedia of Archaeal and Bacterial Type Strains, Phase II (KMG-II): from individual species to whole genera.</title>
        <authorList>
            <person name="Goeker M."/>
        </authorList>
    </citation>
    <scope>NUCLEOTIDE SEQUENCE [LARGE SCALE GENOMIC DNA]</scope>
    <source>
        <strain evidence="5 6">DSM 11458</strain>
    </source>
</reference>
<evidence type="ECO:0000313" key="6">
    <source>
        <dbReference type="Proteomes" id="UP000284407"/>
    </source>
</evidence>
<dbReference type="PANTHER" id="PTHR43434">
    <property type="entry name" value="PHOSPHOGLYCOLATE PHOSPHATASE"/>
    <property type="match status" value="1"/>
</dbReference>
<dbReference type="PANTHER" id="PTHR43434:SF1">
    <property type="entry name" value="PHOSPHOGLYCOLATE PHOSPHATASE"/>
    <property type="match status" value="1"/>
</dbReference>
<dbReference type="Pfam" id="PF00702">
    <property type="entry name" value="Hydrolase"/>
    <property type="match status" value="1"/>
</dbReference>
<evidence type="ECO:0000256" key="2">
    <source>
        <dbReference type="ARBA" id="ARBA00004818"/>
    </source>
</evidence>
<gene>
    <name evidence="5" type="ORF">C8N30_0241</name>
</gene>
<dbReference type="InterPro" id="IPR023198">
    <property type="entry name" value="PGP-like_dom2"/>
</dbReference>
<sequence length="271" mass="29384">MLSVLLFCFFLFNLWQAPRKVGQDHGRLRLATLKGRRYADCNMVSGNKMKTVVFDLDGTLADTSGDLIAAANACFRDMGAGDLLDPVGDAATALRGGRAMLRLGMERMGKTVDDPLIDEYYDALLYHYARDIDTHTRLYDGAMDAVAELKARGYIVAVCTNKPEGLARQLLTRLGILDTFAAMLGADTLAVRKPDPEHLFETVRRAGGDPVQCLLVGDTVTDRDTSKAAGVPSVLVTFGPAGGDMSALVPEALLERYSDLPDLVERLLGKV</sequence>
<evidence type="ECO:0000313" key="5">
    <source>
        <dbReference type="EMBL" id="RKE95704.1"/>
    </source>
</evidence>
<name>A0A420DN47_9RHOB</name>
<dbReference type="AlphaFoldDB" id="A0A420DN47"/>
<evidence type="ECO:0000256" key="3">
    <source>
        <dbReference type="ARBA" id="ARBA00006171"/>
    </source>
</evidence>
<keyword evidence="6" id="KW-1185">Reference proteome</keyword>
<proteinExistence type="inferred from homology"/>
<protein>
    <recommendedName>
        <fullName evidence="4">phosphoglycolate phosphatase</fullName>
        <ecNumber evidence="4">3.1.3.18</ecNumber>
    </recommendedName>
</protein>
<dbReference type="GO" id="GO:0005829">
    <property type="term" value="C:cytosol"/>
    <property type="evidence" value="ECO:0007669"/>
    <property type="project" value="TreeGrafter"/>
</dbReference>
<dbReference type="SFLD" id="SFLDG01129">
    <property type="entry name" value="C1.5:_HAD__Beta-PGM__Phosphata"/>
    <property type="match status" value="1"/>
</dbReference>
<comment type="caution">
    <text evidence="5">The sequence shown here is derived from an EMBL/GenBank/DDBJ whole genome shotgun (WGS) entry which is preliminary data.</text>
</comment>
<dbReference type="InterPro" id="IPR050155">
    <property type="entry name" value="HAD-like_hydrolase_sf"/>
</dbReference>
<dbReference type="GO" id="GO:0008967">
    <property type="term" value="F:phosphoglycolate phosphatase activity"/>
    <property type="evidence" value="ECO:0007669"/>
    <property type="project" value="UniProtKB-EC"/>
</dbReference>
<dbReference type="GO" id="GO:0006281">
    <property type="term" value="P:DNA repair"/>
    <property type="evidence" value="ECO:0007669"/>
    <property type="project" value="TreeGrafter"/>
</dbReference>
<dbReference type="InterPro" id="IPR006439">
    <property type="entry name" value="HAD-SF_hydro_IA"/>
</dbReference>
<organism evidence="5 6">
    <name type="scientific">Sulfitobacter guttiformis</name>
    <dbReference type="NCBI Taxonomy" id="74349"/>
    <lineage>
        <taxon>Bacteria</taxon>
        <taxon>Pseudomonadati</taxon>
        <taxon>Pseudomonadota</taxon>
        <taxon>Alphaproteobacteria</taxon>
        <taxon>Rhodobacterales</taxon>
        <taxon>Roseobacteraceae</taxon>
        <taxon>Sulfitobacter</taxon>
    </lineage>
</organism>
<comment type="catalytic activity">
    <reaction evidence="1">
        <text>2-phosphoglycolate + H2O = glycolate + phosphate</text>
        <dbReference type="Rhea" id="RHEA:14369"/>
        <dbReference type="ChEBI" id="CHEBI:15377"/>
        <dbReference type="ChEBI" id="CHEBI:29805"/>
        <dbReference type="ChEBI" id="CHEBI:43474"/>
        <dbReference type="ChEBI" id="CHEBI:58033"/>
        <dbReference type="EC" id="3.1.3.18"/>
    </reaction>
</comment>
<dbReference type="PRINTS" id="PR00413">
    <property type="entry name" value="HADHALOGNASE"/>
</dbReference>
<evidence type="ECO:0000256" key="4">
    <source>
        <dbReference type="ARBA" id="ARBA00013078"/>
    </source>
</evidence>
<evidence type="ECO:0000256" key="1">
    <source>
        <dbReference type="ARBA" id="ARBA00000830"/>
    </source>
</evidence>
<comment type="pathway">
    <text evidence="2">Organic acid metabolism; glycolate biosynthesis; glycolate from 2-phosphoglycolate: step 1/1.</text>
</comment>
<dbReference type="NCBIfam" id="TIGR01549">
    <property type="entry name" value="HAD-SF-IA-v1"/>
    <property type="match status" value="1"/>
</dbReference>
<dbReference type="EMBL" id="RAQK01000001">
    <property type="protein sequence ID" value="RKE95704.1"/>
    <property type="molecule type" value="Genomic_DNA"/>
</dbReference>
<dbReference type="Gene3D" id="1.10.150.240">
    <property type="entry name" value="Putative phosphatase, domain 2"/>
    <property type="match status" value="1"/>
</dbReference>
<dbReference type="Proteomes" id="UP000284407">
    <property type="component" value="Unassembled WGS sequence"/>
</dbReference>
<dbReference type="InterPro" id="IPR036412">
    <property type="entry name" value="HAD-like_sf"/>
</dbReference>
<dbReference type="SUPFAM" id="SSF56784">
    <property type="entry name" value="HAD-like"/>
    <property type="match status" value="1"/>
</dbReference>
<dbReference type="STRING" id="1443111.Z949_2199"/>